<evidence type="ECO:0000313" key="3">
    <source>
        <dbReference type="Proteomes" id="UP000234530"/>
    </source>
</evidence>
<proteinExistence type="predicted"/>
<gene>
    <name evidence="2" type="ORF">CX676_07275</name>
</gene>
<dbReference type="Proteomes" id="UP000234530">
    <property type="component" value="Chromosome"/>
</dbReference>
<evidence type="ECO:0000313" key="2">
    <source>
        <dbReference type="EMBL" id="AUH63989.1"/>
    </source>
</evidence>
<dbReference type="InterPro" id="IPR009506">
    <property type="entry name" value="YjiS-like"/>
</dbReference>
<dbReference type="Pfam" id="PF06568">
    <property type="entry name" value="YjiS-like"/>
    <property type="match status" value="1"/>
</dbReference>
<feature type="domain" description="YjiS-like" evidence="1">
    <location>
        <begin position="34"/>
        <end position="58"/>
    </location>
</feature>
<accession>A0A2H5EXF6</accession>
<keyword evidence="3" id="KW-1185">Reference proteome</keyword>
<organism evidence="2 3">
    <name type="scientific">Paracoccus zhejiangensis</name>
    <dbReference type="NCBI Taxonomy" id="1077935"/>
    <lineage>
        <taxon>Bacteria</taxon>
        <taxon>Pseudomonadati</taxon>
        <taxon>Pseudomonadota</taxon>
        <taxon>Alphaproteobacteria</taxon>
        <taxon>Rhodobacterales</taxon>
        <taxon>Paracoccaceae</taxon>
        <taxon>Paracoccus</taxon>
    </lineage>
</organism>
<sequence>MAQKSAAMLRVVTGQGIIPRPNWLERILTAFDVRKTRIDLSKLTDEQLQDVGLTREQVDEEIRRSMWDAPEHFYARR</sequence>
<evidence type="ECO:0000259" key="1">
    <source>
        <dbReference type="Pfam" id="PF06568"/>
    </source>
</evidence>
<dbReference type="AlphaFoldDB" id="A0A2H5EXF6"/>
<dbReference type="EMBL" id="CP025430">
    <property type="protein sequence ID" value="AUH63989.1"/>
    <property type="molecule type" value="Genomic_DNA"/>
</dbReference>
<protein>
    <recommendedName>
        <fullName evidence="1">YjiS-like domain-containing protein</fullName>
    </recommendedName>
</protein>
<name>A0A2H5EXF6_9RHOB</name>
<dbReference type="RefSeq" id="WP_101752030.1">
    <property type="nucleotide sequence ID" value="NZ_CP025430.1"/>
</dbReference>
<dbReference type="KEGG" id="pzh:CX676_07275"/>
<dbReference type="OrthoDB" id="8096613at2"/>
<reference evidence="2 3" key="1">
    <citation type="journal article" date="2013" name="Antonie Van Leeuwenhoek">
        <title>Paracoccus zhejiangensis sp. nov., isolated from activated sludge in wastewater-treatment system.</title>
        <authorList>
            <person name="Wu Z.G."/>
            <person name="Zhang D.F."/>
            <person name="Liu Y.L."/>
            <person name="Wang F."/>
            <person name="Jiang X."/>
            <person name="Li C."/>
            <person name="Li S.P."/>
            <person name="Hong Q."/>
            <person name="Li W.J."/>
        </authorList>
    </citation>
    <scope>NUCLEOTIDE SEQUENCE [LARGE SCALE GENOMIC DNA]</scope>
    <source>
        <strain evidence="2 3">J6</strain>
    </source>
</reference>